<keyword evidence="8" id="KW-1185">Reference proteome</keyword>
<reference evidence="7" key="2">
    <citation type="submission" date="2023-01" db="EMBL/GenBank/DDBJ databases">
        <authorList>
            <person name="Sun Q."/>
            <person name="Evtushenko L."/>
        </authorList>
    </citation>
    <scope>NUCLEOTIDE SEQUENCE</scope>
    <source>
        <strain evidence="7">VKM B-2748</strain>
    </source>
</reference>
<evidence type="ECO:0000256" key="1">
    <source>
        <dbReference type="ARBA" id="ARBA00022801"/>
    </source>
</evidence>
<dbReference type="EMBL" id="BSFL01000003">
    <property type="protein sequence ID" value="GLK81335.1"/>
    <property type="molecule type" value="Genomic_DNA"/>
</dbReference>
<gene>
    <name evidence="7" type="ORF">GCM10008174_30760</name>
</gene>
<accession>A0A9W6JSN2</accession>
<evidence type="ECO:0000259" key="6">
    <source>
        <dbReference type="PROSITE" id="PS51635"/>
    </source>
</evidence>
<evidence type="ECO:0000313" key="8">
    <source>
        <dbReference type="Proteomes" id="UP001143309"/>
    </source>
</evidence>
<feature type="region of interest" description="Disordered" evidence="5">
    <location>
        <begin position="1"/>
        <end position="22"/>
    </location>
</feature>
<dbReference type="PANTHER" id="PTHR14226">
    <property type="entry name" value="NEUROPATHY TARGET ESTERASE/SWISS CHEESE D.MELANOGASTER"/>
    <property type="match status" value="1"/>
</dbReference>
<dbReference type="InterPro" id="IPR002641">
    <property type="entry name" value="PNPLA_dom"/>
</dbReference>
<keyword evidence="2 4" id="KW-0442">Lipid degradation</keyword>
<dbReference type="SUPFAM" id="SSF52151">
    <property type="entry name" value="FabD/lysophospholipase-like"/>
    <property type="match status" value="1"/>
</dbReference>
<organism evidence="7 8">
    <name type="scientific">Methylopila turkensis</name>
    <dbReference type="NCBI Taxonomy" id="1437816"/>
    <lineage>
        <taxon>Bacteria</taxon>
        <taxon>Pseudomonadati</taxon>
        <taxon>Pseudomonadota</taxon>
        <taxon>Alphaproteobacteria</taxon>
        <taxon>Hyphomicrobiales</taxon>
        <taxon>Methylopilaceae</taxon>
        <taxon>Methylopila</taxon>
    </lineage>
</organism>
<dbReference type="GO" id="GO:0016042">
    <property type="term" value="P:lipid catabolic process"/>
    <property type="evidence" value="ECO:0007669"/>
    <property type="project" value="UniProtKB-UniRule"/>
</dbReference>
<dbReference type="AlphaFoldDB" id="A0A9W6JSN2"/>
<comment type="caution">
    <text evidence="7">The sequence shown here is derived from an EMBL/GenBank/DDBJ whole genome shotgun (WGS) entry which is preliminary data.</text>
</comment>
<feature type="short sequence motif" description="GXSXG" evidence="4">
    <location>
        <begin position="78"/>
        <end position="82"/>
    </location>
</feature>
<evidence type="ECO:0000256" key="4">
    <source>
        <dbReference type="PROSITE-ProRule" id="PRU01161"/>
    </source>
</evidence>
<evidence type="ECO:0000256" key="3">
    <source>
        <dbReference type="ARBA" id="ARBA00023098"/>
    </source>
</evidence>
<dbReference type="PROSITE" id="PS51635">
    <property type="entry name" value="PNPLA"/>
    <property type="match status" value="1"/>
</dbReference>
<feature type="short sequence motif" description="DGA/G" evidence="4">
    <location>
        <begin position="194"/>
        <end position="196"/>
    </location>
</feature>
<dbReference type="Pfam" id="PF01734">
    <property type="entry name" value="Patatin"/>
    <property type="match status" value="1"/>
</dbReference>
<dbReference type="GO" id="GO:0016787">
    <property type="term" value="F:hydrolase activity"/>
    <property type="evidence" value="ECO:0007669"/>
    <property type="project" value="UniProtKB-UniRule"/>
</dbReference>
<feature type="active site" description="Proton acceptor" evidence="4">
    <location>
        <position position="194"/>
    </location>
</feature>
<proteinExistence type="predicted"/>
<dbReference type="Gene3D" id="3.40.1090.10">
    <property type="entry name" value="Cytosolic phospholipase A2 catalytic domain"/>
    <property type="match status" value="2"/>
</dbReference>
<sequence length="349" mass="37224">MALRKRQLNRRGRVFPPNPFRRPASFAVTADADAPEPTAPQRPTLALALGGGAARGWAHIGVLRSLEKAGLAPDVIAGTSIGAVVGGCWAAGKLDELEAWALSLTPRRMFGMLDLRIAGAGLISGGRLRAQLETHLADAAIEDLGLRFVAIATEFGTGHEVWLGRGRLSTALRASYALPGILEPVRIGGRWLMDGALVNPVPVSAARALGGRLVVAVNLQSEMSGRGTVIQAHAPTEEDEAAVETVTRVRRRMRFRRRRPTDERPPLAIQAPQPGAPGIPAVMVEAFNIAQDRISRSRLAGDPPDVMIGPRLGRFGLFEFHRAADAIKLGAQAADRAIDSIRDCMNALA</sequence>
<keyword evidence="3 4" id="KW-0443">Lipid metabolism</keyword>
<evidence type="ECO:0000313" key="7">
    <source>
        <dbReference type="EMBL" id="GLK81335.1"/>
    </source>
</evidence>
<feature type="domain" description="PNPLA" evidence="6">
    <location>
        <begin position="47"/>
        <end position="207"/>
    </location>
</feature>
<name>A0A9W6JSN2_9HYPH</name>
<dbReference type="Proteomes" id="UP001143309">
    <property type="component" value="Unassembled WGS sequence"/>
</dbReference>
<feature type="compositionally biased region" description="Basic residues" evidence="5">
    <location>
        <begin position="1"/>
        <end position="13"/>
    </location>
</feature>
<dbReference type="InterPro" id="IPR016035">
    <property type="entry name" value="Acyl_Trfase/lysoPLipase"/>
</dbReference>
<feature type="active site" description="Nucleophile" evidence="4">
    <location>
        <position position="80"/>
    </location>
</feature>
<evidence type="ECO:0000256" key="2">
    <source>
        <dbReference type="ARBA" id="ARBA00022963"/>
    </source>
</evidence>
<protein>
    <submittedName>
        <fullName evidence="7">Phospholipase</fullName>
    </submittedName>
</protein>
<keyword evidence="1 4" id="KW-0378">Hydrolase</keyword>
<evidence type="ECO:0000256" key="5">
    <source>
        <dbReference type="SAM" id="MobiDB-lite"/>
    </source>
</evidence>
<comment type="caution">
    <text evidence="4">Lacks conserved residue(s) required for the propagation of feature annotation.</text>
</comment>
<reference evidence="7" key="1">
    <citation type="journal article" date="2014" name="Int. J. Syst. Evol. Microbiol.">
        <title>Complete genome sequence of Corynebacterium casei LMG S-19264T (=DSM 44701T), isolated from a smear-ripened cheese.</title>
        <authorList>
            <consortium name="US DOE Joint Genome Institute (JGI-PGF)"/>
            <person name="Walter F."/>
            <person name="Albersmeier A."/>
            <person name="Kalinowski J."/>
            <person name="Ruckert C."/>
        </authorList>
    </citation>
    <scope>NUCLEOTIDE SEQUENCE</scope>
    <source>
        <strain evidence="7">VKM B-2748</strain>
    </source>
</reference>
<dbReference type="PANTHER" id="PTHR14226:SF76">
    <property type="entry name" value="NTE FAMILY PROTEIN RSSA"/>
    <property type="match status" value="1"/>
</dbReference>
<dbReference type="InterPro" id="IPR050301">
    <property type="entry name" value="NTE"/>
</dbReference>